<dbReference type="AlphaFoldDB" id="A0A8J8NZA5"/>
<protein>
    <submittedName>
        <fullName evidence="1">Uncharacterized protein</fullName>
    </submittedName>
</protein>
<dbReference type="EMBL" id="RRYP01002676">
    <property type="protein sequence ID" value="TNV84526.1"/>
    <property type="molecule type" value="Genomic_DNA"/>
</dbReference>
<sequence>MKASVEQALVHQLALNCRLSKFFRQMDQLEGVLAEGLVQTGDTPGDGVDFLQRSQIHACEKFNEMNFDTQTHSLEVLDDFIREEQSDCESFNEAMKEIKRIATQRGEIKTRLDRQLEGVGIMMDSQSKSVLGGNDEGSGGTNGINLKKAKDDLDQLERDFRDVDMLYNIMIINMAHVEIDRYKIERQFKYSRMLSDYSQFKVLANNDLHGYYKFIKNFYDLEG</sequence>
<evidence type="ECO:0000313" key="1">
    <source>
        <dbReference type="EMBL" id="TNV84526.1"/>
    </source>
</evidence>
<comment type="caution">
    <text evidence="1">The sequence shown here is derived from an EMBL/GenBank/DDBJ whole genome shotgun (WGS) entry which is preliminary data.</text>
</comment>
<accession>A0A8J8NZA5</accession>
<keyword evidence="2" id="KW-1185">Reference proteome</keyword>
<organism evidence="1 2">
    <name type="scientific">Halteria grandinella</name>
    <dbReference type="NCBI Taxonomy" id="5974"/>
    <lineage>
        <taxon>Eukaryota</taxon>
        <taxon>Sar</taxon>
        <taxon>Alveolata</taxon>
        <taxon>Ciliophora</taxon>
        <taxon>Intramacronucleata</taxon>
        <taxon>Spirotrichea</taxon>
        <taxon>Stichotrichia</taxon>
        <taxon>Sporadotrichida</taxon>
        <taxon>Halteriidae</taxon>
        <taxon>Halteria</taxon>
    </lineage>
</organism>
<reference evidence="1" key="1">
    <citation type="submission" date="2019-06" db="EMBL/GenBank/DDBJ databases">
        <authorList>
            <person name="Zheng W."/>
        </authorList>
    </citation>
    <scope>NUCLEOTIDE SEQUENCE</scope>
    <source>
        <strain evidence="1">QDHG01</strain>
    </source>
</reference>
<evidence type="ECO:0000313" key="2">
    <source>
        <dbReference type="Proteomes" id="UP000785679"/>
    </source>
</evidence>
<proteinExistence type="predicted"/>
<name>A0A8J8NZA5_HALGN</name>
<dbReference type="OrthoDB" id="10656973at2759"/>
<dbReference type="Proteomes" id="UP000785679">
    <property type="component" value="Unassembled WGS sequence"/>
</dbReference>
<gene>
    <name evidence="1" type="ORF">FGO68_gene8967</name>
</gene>